<protein>
    <submittedName>
        <fullName evidence="7">Magnesium transporter CorA family protein</fullName>
    </submittedName>
</protein>
<organism evidence="7 8">
    <name type="scientific">Weissella diestrammenae</name>
    <dbReference type="NCBI Taxonomy" id="1162633"/>
    <lineage>
        <taxon>Bacteria</taxon>
        <taxon>Bacillati</taxon>
        <taxon>Bacillota</taxon>
        <taxon>Bacilli</taxon>
        <taxon>Lactobacillales</taxon>
        <taxon>Lactobacillaceae</taxon>
        <taxon>Weissella</taxon>
    </lineage>
</organism>
<feature type="transmembrane region" description="Helical" evidence="6">
    <location>
        <begin position="281"/>
        <end position="300"/>
    </location>
</feature>
<evidence type="ECO:0000256" key="5">
    <source>
        <dbReference type="ARBA" id="ARBA00023136"/>
    </source>
</evidence>
<dbReference type="InterPro" id="IPR002523">
    <property type="entry name" value="MgTranspt_CorA/ZnTranspt_ZntB"/>
</dbReference>
<evidence type="ECO:0000256" key="1">
    <source>
        <dbReference type="ARBA" id="ARBA00004141"/>
    </source>
</evidence>
<dbReference type="SUPFAM" id="SSF144083">
    <property type="entry name" value="Magnesium transport protein CorA, transmembrane region"/>
    <property type="match status" value="1"/>
</dbReference>
<dbReference type="SUPFAM" id="SSF143865">
    <property type="entry name" value="CorA soluble domain-like"/>
    <property type="match status" value="1"/>
</dbReference>
<dbReference type="InterPro" id="IPR045861">
    <property type="entry name" value="CorA_cytoplasmic_dom"/>
</dbReference>
<keyword evidence="3 6" id="KW-0812">Transmembrane</keyword>
<evidence type="ECO:0000256" key="4">
    <source>
        <dbReference type="ARBA" id="ARBA00022989"/>
    </source>
</evidence>
<dbReference type="PANTHER" id="PTHR47891:SF1">
    <property type="entry name" value="CORA-MAGNESIUM AND COBALT TRANSPORTER"/>
    <property type="match status" value="1"/>
</dbReference>
<dbReference type="RefSeq" id="WP_187529676.1">
    <property type="nucleotide sequence ID" value="NZ_CP060724.1"/>
</dbReference>
<sequence length="307" mass="35191">MITTTKPFNTFTWLQVHKMAPKDREQLYKQYHISNELINYAIDPYESARIELDDQAMLIIFDVVTPTSSIATTEPVGLLIDTNQQTLVTFTRDETSYITTYIEQIVAHYLQKQHQESTPVDVLISALTVLASKFQSAILEINRRRNPIQREIRLVKNTQGKVDELMDLQTDLIYLLNSLHTDFDLLSVLAKQQTIRLTPAQIELVEDTRVELNQAIDTGELSQMVTNQVADSYANLANSNLNWTMKLLTVFTIVLTIPNIVSGFYGQNVAKLPWAGMRNSWLITIIIVIILMIVTIWLMWRSGFLKK</sequence>
<evidence type="ECO:0000313" key="7">
    <source>
        <dbReference type="EMBL" id="QNN75848.1"/>
    </source>
</evidence>
<dbReference type="AlphaFoldDB" id="A0A7G9T6X3"/>
<dbReference type="Proteomes" id="UP000515800">
    <property type="component" value="Chromosome"/>
</dbReference>
<dbReference type="CDD" id="cd12827">
    <property type="entry name" value="EcCorA_ZntB-like_u2"/>
    <property type="match status" value="1"/>
</dbReference>
<dbReference type="EMBL" id="CP060724">
    <property type="protein sequence ID" value="QNN75848.1"/>
    <property type="molecule type" value="Genomic_DNA"/>
</dbReference>
<dbReference type="GO" id="GO:0016020">
    <property type="term" value="C:membrane"/>
    <property type="evidence" value="ECO:0007669"/>
    <property type="project" value="UniProtKB-SubCell"/>
</dbReference>
<keyword evidence="8" id="KW-1185">Reference proteome</keyword>
<dbReference type="InterPro" id="IPR047199">
    <property type="entry name" value="CorA-like"/>
</dbReference>
<evidence type="ECO:0000313" key="8">
    <source>
        <dbReference type="Proteomes" id="UP000515800"/>
    </source>
</evidence>
<dbReference type="InterPro" id="IPR045863">
    <property type="entry name" value="CorA_TM1_TM2"/>
</dbReference>
<evidence type="ECO:0000256" key="3">
    <source>
        <dbReference type="ARBA" id="ARBA00022692"/>
    </source>
</evidence>
<proteinExistence type="inferred from homology"/>
<feature type="transmembrane region" description="Helical" evidence="6">
    <location>
        <begin position="247"/>
        <end position="266"/>
    </location>
</feature>
<accession>A0A7G9T6X3</accession>
<dbReference type="KEGG" id="wdi:H9L19_03030"/>
<comment type="subcellular location">
    <subcellularLocation>
        <location evidence="1">Membrane</location>
        <topology evidence="1">Multi-pass membrane protein</topology>
    </subcellularLocation>
</comment>
<dbReference type="GO" id="GO:0046873">
    <property type="term" value="F:metal ion transmembrane transporter activity"/>
    <property type="evidence" value="ECO:0007669"/>
    <property type="project" value="InterPro"/>
</dbReference>
<dbReference type="Pfam" id="PF01544">
    <property type="entry name" value="CorA"/>
    <property type="match status" value="1"/>
</dbReference>
<gene>
    <name evidence="7" type="ORF">H9L19_03030</name>
</gene>
<name>A0A7G9T6X3_9LACO</name>
<dbReference type="Gene3D" id="3.30.460.20">
    <property type="entry name" value="CorA soluble domain-like"/>
    <property type="match status" value="1"/>
</dbReference>
<keyword evidence="5 6" id="KW-0472">Membrane</keyword>
<evidence type="ECO:0000256" key="6">
    <source>
        <dbReference type="SAM" id="Phobius"/>
    </source>
</evidence>
<comment type="similarity">
    <text evidence="2">Belongs to the CorA metal ion transporter (MIT) (TC 1.A.35) family.</text>
</comment>
<evidence type="ECO:0000256" key="2">
    <source>
        <dbReference type="ARBA" id="ARBA00009765"/>
    </source>
</evidence>
<reference evidence="7 8" key="1">
    <citation type="submission" date="2020-08" db="EMBL/GenBank/DDBJ databases">
        <title>Genome sequence of Weissella diestrammenae KACC 16890T.</title>
        <authorList>
            <person name="Hyun D.-W."/>
            <person name="Bae J.-W."/>
        </authorList>
    </citation>
    <scope>NUCLEOTIDE SEQUENCE [LARGE SCALE GENOMIC DNA]</scope>
    <source>
        <strain evidence="7 8">KACC 16890</strain>
    </source>
</reference>
<dbReference type="Gene3D" id="1.20.58.340">
    <property type="entry name" value="Magnesium transport protein CorA, transmembrane region"/>
    <property type="match status" value="2"/>
</dbReference>
<dbReference type="PANTHER" id="PTHR47891">
    <property type="entry name" value="TRANSPORTER-RELATED"/>
    <property type="match status" value="1"/>
</dbReference>
<keyword evidence="4 6" id="KW-1133">Transmembrane helix</keyword>